<gene>
    <name evidence="1" type="ORF">GCM10011614_21830</name>
</gene>
<dbReference type="SFLD" id="SFLDS00003">
    <property type="entry name" value="Haloacid_Dehalogenase"/>
    <property type="match status" value="1"/>
</dbReference>
<dbReference type="NCBIfam" id="TIGR01549">
    <property type="entry name" value="HAD-SF-IA-v1"/>
    <property type="match status" value="1"/>
</dbReference>
<dbReference type="InterPro" id="IPR036412">
    <property type="entry name" value="HAD-like_sf"/>
</dbReference>
<organism evidence="1 2">
    <name type="scientific">Novosphingobium colocasiae</name>
    <dbReference type="NCBI Taxonomy" id="1256513"/>
    <lineage>
        <taxon>Bacteria</taxon>
        <taxon>Pseudomonadati</taxon>
        <taxon>Pseudomonadota</taxon>
        <taxon>Alphaproteobacteria</taxon>
        <taxon>Sphingomonadales</taxon>
        <taxon>Sphingomonadaceae</taxon>
        <taxon>Novosphingobium</taxon>
    </lineage>
</organism>
<reference evidence="1" key="2">
    <citation type="submission" date="2020-09" db="EMBL/GenBank/DDBJ databases">
        <authorList>
            <person name="Sun Q."/>
            <person name="Kim S."/>
        </authorList>
    </citation>
    <scope>NUCLEOTIDE SEQUENCE</scope>
    <source>
        <strain evidence="1">KCTC 32255</strain>
    </source>
</reference>
<dbReference type="Proteomes" id="UP000648075">
    <property type="component" value="Unassembled WGS sequence"/>
</dbReference>
<comment type="caution">
    <text evidence="1">The sequence shown here is derived from an EMBL/GenBank/DDBJ whole genome shotgun (WGS) entry which is preliminary data.</text>
</comment>
<dbReference type="InterPro" id="IPR050155">
    <property type="entry name" value="HAD-like_hydrolase_sf"/>
</dbReference>
<dbReference type="PANTHER" id="PTHR43434:SF24">
    <property type="entry name" value="HYDROLASE-RELATED"/>
    <property type="match status" value="1"/>
</dbReference>
<dbReference type="SUPFAM" id="SSF56784">
    <property type="entry name" value="HAD-like"/>
    <property type="match status" value="1"/>
</dbReference>
<reference evidence="1" key="1">
    <citation type="journal article" date="2014" name="Int. J. Syst. Evol. Microbiol.">
        <title>Complete genome sequence of Corynebacterium casei LMG S-19264T (=DSM 44701T), isolated from a smear-ripened cheese.</title>
        <authorList>
            <consortium name="US DOE Joint Genome Institute (JGI-PGF)"/>
            <person name="Walter F."/>
            <person name="Albersmeier A."/>
            <person name="Kalinowski J."/>
            <person name="Ruckert C."/>
        </authorList>
    </citation>
    <scope>NUCLEOTIDE SEQUENCE</scope>
    <source>
        <strain evidence="1">KCTC 32255</strain>
    </source>
</reference>
<proteinExistence type="predicted"/>
<dbReference type="InterPro" id="IPR023214">
    <property type="entry name" value="HAD_sf"/>
</dbReference>
<accession>A0A918PFJ6</accession>
<sequence length="228" mass="24083">MNNEGDGGDDAGMKLAVFDCDGTLVDGQAPICEAMENAFAVFGLVAPPRALIRRAVGLSLPQAMRQLLPHSVRDQQLALAEAYREAFRAARIDGRVSQPLFEGMADTLRALAQAGWTLGVATGMSDRGLEHCLAANGVSDLFVTLQTADRHPSKPHPAMLEAALADAGAGPEQAVMIGDTQYDMAMARAIGVRAIGVDWGYHHPAELRDAGAERVVGTPQELTQALLG</sequence>
<dbReference type="NCBIfam" id="TIGR01509">
    <property type="entry name" value="HAD-SF-IA-v3"/>
    <property type="match status" value="1"/>
</dbReference>
<protein>
    <submittedName>
        <fullName evidence="1">Haloacid dehalogenase</fullName>
    </submittedName>
</protein>
<dbReference type="PANTHER" id="PTHR43434">
    <property type="entry name" value="PHOSPHOGLYCOLATE PHOSPHATASE"/>
    <property type="match status" value="1"/>
</dbReference>
<dbReference type="Gene3D" id="3.40.50.1000">
    <property type="entry name" value="HAD superfamily/HAD-like"/>
    <property type="match status" value="1"/>
</dbReference>
<keyword evidence="2" id="KW-1185">Reference proteome</keyword>
<dbReference type="Gene3D" id="1.10.150.240">
    <property type="entry name" value="Putative phosphatase, domain 2"/>
    <property type="match status" value="1"/>
</dbReference>
<name>A0A918PFJ6_9SPHN</name>
<dbReference type="InterPro" id="IPR006439">
    <property type="entry name" value="HAD-SF_hydro_IA"/>
</dbReference>
<evidence type="ECO:0000313" key="2">
    <source>
        <dbReference type="Proteomes" id="UP000648075"/>
    </source>
</evidence>
<dbReference type="AlphaFoldDB" id="A0A918PFJ6"/>
<dbReference type="SFLD" id="SFLDG01135">
    <property type="entry name" value="C1.5.6:_HAD__Beta-PGM__Phospha"/>
    <property type="match status" value="1"/>
</dbReference>
<dbReference type="InterPro" id="IPR041492">
    <property type="entry name" value="HAD_2"/>
</dbReference>
<dbReference type="GO" id="GO:0005829">
    <property type="term" value="C:cytosol"/>
    <property type="evidence" value="ECO:0007669"/>
    <property type="project" value="TreeGrafter"/>
</dbReference>
<evidence type="ECO:0000313" key="1">
    <source>
        <dbReference type="EMBL" id="GGZ06515.1"/>
    </source>
</evidence>
<dbReference type="Pfam" id="PF13419">
    <property type="entry name" value="HAD_2"/>
    <property type="match status" value="1"/>
</dbReference>
<dbReference type="GO" id="GO:0006281">
    <property type="term" value="P:DNA repair"/>
    <property type="evidence" value="ECO:0007669"/>
    <property type="project" value="TreeGrafter"/>
</dbReference>
<dbReference type="InterPro" id="IPR023198">
    <property type="entry name" value="PGP-like_dom2"/>
</dbReference>
<dbReference type="EMBL" id="BMZA01000007">
    <property type="protein sequence ID" value="GGZ06515.1"/>
    <property type="molecule type" value="Genomic_DNA"/>
</dbReference>
<dbReference type="SFLD" id="SFLDG01129">
    <property type="entry name" value="C1.5:_HAD__Beta-PGM__Phosphata"/>
    <property type="match status" value="1"/>
</dbReference>
<dbReference type="GO" id="GO:0008967">
    <property type="term" value="F:phosphoglycolate phosphatase activity"/>
    <property type="evidence" value="ECO:0007669"/>
    <property type="project" value="TreeGrafter"/>
</dbReference>